<gene>
    <name evidence="1" type="ORF">ADIS_3726</name>
</gene>
<accession>R7ZNZ9</accession>
<dbReference type="Pfam" id="PF13875">
    <property type="entry name" value="DUF4202"/>
    <property type="match status" value="1"/>
</dbReference>
<name>R7ZNZ9_9BACT</name>
<reference evidence="1 2" key="1">
    <citation type="submission" date="2013-02" db="EMBL/GenBank/DDBJ databases">
        <title>A novel strain isolated from Lonar lake, Maharashtra, India.</title>
        <authorList>
            <person name="Singh A."/>
        </authorList>
    </citation>
    <scope>NUCLEOTIDE SEQUENCE [LARGE SCALE GENOMIC DNA]</scope>
    <source>
        <strain evidence="1 2">AK24</strain>
    </source>
</reference>
<dbReference type="AlphaFoldDB" id="R7ZNZ9"/>
<sequence>MQRLTQVLQRIDQVNSEDPNLNANGTPKELTYSLQMTEMQESFAPDASELLRIATRAQHIKRWSIPRESFSMDRIGYLSWRTKLKKFHGTLTGELMKECGYSQEEIQRVDDLINKRALKTDPEAQCLEDITCLVFLSHYFDDFIAKHASETDKLMEIIQKTWKKMSSKGHAAALNLSLSPRASELIAKALSK</sequence>
<dbReference type="PANTHER" id="PTHR41729:SF1">
    <property type="entry name" value="GLUTAMYL-TRNA SYNTHETASE"/>
    <property type="match status" value="1"/>
</dbReference>
<dbReference type="InterPro" id="IPR025255">
    <property type="entry name" value="DUF4202"/>
</dbReference>
<keyword evidence="2" id="KW-1185">Reference proteome</keyword>
<dbReference type="OrthoDB" id="9799165at2"/>
<dbReference type="PANTHER" id="PTHR41729">
    <property type="entry name" value="GLUTAMYL-TRNA SYNTHETASE"/>
    <property type="match status" value="1"/>
</dbReference>
<proteinExistence type="predicted"/>
<dbReference type="RefSeq" id="WP_010855857.1">
    <property type="nucleotide sequence ID" value="NZ_AQHR01000096.1"/>
</dbReference>
<dbReference type="Proteomes" id="UP000013909">
    <property type="component" value="Unassembled WGS sequence"/>
</dbReference>
<protein>
    <recommendedName>
        <fullName evidence="3">DUF4202 domain-containing protein</fullName>
    </recommendedName>
</protein>
<organism evidence="1 2">
    <name type="scientific">Lunatimonas lonarensis</name>
    <dbReference type="NCBI Taxonomy" id="1232681"/>
    <lineage>
        <taxon>Bacteria</taxon>
        <taxon>Pseudomonadati</taxon>
        <taxon>Bacteroidota</taxon>
        <taxon>Cytophagia</taxon>
        <taxon>Cytophagales</taxon>
        <taxon>Cyclobacteriaceae</taxon>
    </lineage>
</organism>
<evidence type="ECO:0008006" key="3">
    <source>
        <dbReference type="Google" id="ProtNLM"/>
    </source>
</evidence>
<dbReference type="STRING" id="1232681.ADIS_3726"/>
<evidence type="ECO:0000313" key="1">
    <source>
        <dbReference type="EMBL" id="EON75835.1"/>
    </source>
</evidence>
<comment type="caution">
    <text evidence="1">The sequence shown here is derived from an EMBL/GenBank/DDBJ whole genome shotgun (WGS) entry which is preliminary data.</text>
</comment>
<dbReference type="EMBL" id="AQHR01000096">
    <property type="protein sequence ID" value="EON75835.1"/>
    <property type="molecule type" value="Genomic_DNA"/>
</dbReference>
<evidence type="ECO:0000313" key="2">
    <source>
        <dbReference type="Proteomes" id="UP000013909"/>
    </source>
</evidence>